<accession>A0A076PS77</accession>
<feature type="transmembrane region" description="Helical" evidence="6">
    <location>
        <begin position="157"/>
        <end position="177"/>
    </location>
</feature>
<gene>
    <name evidence="8" type="ORF">O987_22360</name>
</gene>
<dbReference type="HOGENOM" id="CLU_001265_59_9_4"/>
<keyword evidence="3 6" id="KW-0812">Transmembrane</keyword>
<feature type="transmembrane region" description="Helical" evidence="6">
    <location>
        <begin position="132"/>
        <end position="151"/>
    </location>
</feature>
<dbReference type="KEGG" id="ctes:O987_22360"/>
<dbReference type="PANTHER" id="PTHR43385">
    <property type="entry name" value="RIBOFLAVIN TRANSPORTER RIBJ"/>
    <property type="match status" value="1"/>
</dbReference>
<dbReference type="EMBL" id="CP006704">
    <property type="protein sequence ID" value="AIJ48558.1"/>
    <property type="molecule type" value="Genomic_DNA"/>
</dbReference>
<feature type="transmembrane region" description="Helical" evidence="6">
    <location>
        <begin position="278"/>
        <end position="296"/>
    </location>
</feature>
<keyword evidence="4 6" id="KW-1133">Transmembrane helix</keyword>
<evidence type="ECO:0000256" key="5">
    <source>
        <dbReference type="ARBA" id="ARBA00023136"/>
    </source>
</evidence>
<feature type="transmembrane region" description="Helical" evidence="6">
    <location>
        <begin position="403"/>
        <end position="422"/>
    </location>
</feature>
<comment type="subcellular location">
    <subcellularLocation>
        <location evidence="1">Membrane</location>
        <topology evidence="1">Multi-pass membrane protein</topology>
    </subcellularLocation>
</comment>
<reference evidence="8 9" key="1">
    <citation type="journal article" date="2014" name="Genome Announc.">
        <title>Complete Genome Sequence of Polychlorinated Biphenyl Degrader Comamonas testosteroni TK102 (NBRC 109938).</title>
        <authorList>
            <person name="Fukuda K."/>
            <person name="Hosoyama A."/>
            <person name="Tsuchikane K."/>
            <person name="Ohji S."/>
            <person name="Yamazoe A."/>
            <person name="Fujita N."/>
            <person name="Shintani M."/>
            <person name="Kimbara K."/>
        </authorList>
    </citation>
    <scope>NUCLEOTIDE SEQUENCE [LARGE SCALE GENOMIC DNA]</scope>
    <source>
        <strain evidence="8">TK102</strain>
    </source>
</reference>
<evidence type="ECO:0000313" key="8">
    <source>
        <dbReference type="EMBL" id="AIJ48558.1"/>
    </source>
</evidence>
<feature type="transmembrane region" description="Helical" evidence="6">
    <location>
        <begin position="434"/>
        <end position="453"/>
    </location>
</feature>
<sequence>MRRPAEARWLARFCSSESDPTLAPGALSSPIARYDRMTQPPPTHSHTPHSLGIDLSEFKSAWRIVILATLGLAINSNSSMLYAYGAMMVPLQQTFDWARADLQSAVSFMFLGSVVASQIVGWLNLRFGMKRVTVLSLCMLSLAFIAMTHLGPSIVTLYLGFFLMSLASMGTMHVTWTHLVNLWFERNRGLALALVLSGTGLAAMLIPSAVSTVISRWNWQAAFWLLAALPMLLVLPLVLAWMKEPARAPARKHSESASSAGPLVTGASLREGVRQPRFWLLNIALSMVVACVVTLVTNGVPLLRDKGLEAGDAARIFGSFGLSLILGRVIVGYLVDRLWAPGVAAAALGLPALGCLLLGISGANDTGWLVLGVMLVGIGAGAEFDLAAFLVSRYFGMRDYGRLFGIHLGLITLASTLAPWLFGQLFRSTGSYQATLWVCGPMFLFGGLALLSLGRYPIFEGKTAPDQTI</sequence>
<feature type="transmembrane region" description="Helical" evidence="6">
    <location>
        <begin position="316"/>
        <end position="335"/>
    </location>
</feature>
<dbReference type="AlphaFoldDB" id="A0A076PS77"/>
<evidence type="ECO:0000256" key="6">
    <source>
        <dbReference type="SAM" id="Phobius"/>
    </source>
</evidence>
<dbReference type="Gene3D" id="1.20.1250.20">
    <property type="entry name" value="MFS general substrate transporter like domains"/>
    <property type="match status" value="2"/>
</dbReference>
<evidence type="ECO:0000313" key="9">
    <source>
        <dbReference type="Proteomes" id="UP000028782"/>
    </source>
</evidence>
<feature type="transmembrane region" description="Helical" evidence="6">
    <location>
        <begin position="64"/>
        <end position="85"/>
    </location>
</feature>
<feature type="transmembrane region" description="Helical" evidence="6">
    <location>
        <begin position="222"/>
        <end position="242"/>
    </location>
</feature>
<dbReference type="Proteomes" id="UP000028782">
    <property type="component" value="Chromosome"/>
</dbReference>
<evidence type="ECO:0000256" key="4">
    <source>
        <dbReference type="ARBA" id="ARBA00022989"/>
    </source>
</evidence>
<dbReference type="Pfam" id="PF07690">
    <property type="entry name" value="MFS_1"/>
    <property type="match status" value="1"/>
</dbReference>
<evidence type="ECO:0000256" key="3">
    <source>
        <dbReference type="ARBA" id="ARBA00022692"/>
    </source>
</evidence>
<feature type="transmembrane region" description="Helical" evidence="6">
    <location>
        <begin position="105"/>
        <end position="125"/>
    </location>
</feature>
<dbReference type="InterPro" id="IPR052983">
    <property type="entry name" value="MFS_Riboflavin_Transporter"/>
</dbReference>
<keyword evidence="5 6" id="KW-0472">Membrane</keyword>
<name>A0A076PS77_COMTE</name>
<dbReference type="InterPro" id="IPR036259">
    <property type="entry name" value="MFS_trans_sf"/>
</dbReference>
<feature type="transmembrane region" description="Helical" evidence="6">
    <location>
        <begin position="189"/>
        <end position="210"/>
    </location>
</feature>
<dbReference type="InterPro" id="IPR020846">
    <property type="entry name" value="MFS_dom"/>
</dbReference>
<protein>
    <recommendedName>
        <fullName evidence="7">Major facilitator superfamily (MFS) profile domain-containing protein</fullName>
    </recommendedName>
</protein>
<dbReference type="CDD" id="cd17355">
    <property type="entry name" value="MFS_YcxA_like"/>
    <property type="match status" value="1"/>
</dbReference>
<organism evidence="8 9">
    <name type="scientific">Comamonas testosteroni TK102</name>
    <dbReference type="NCBI Taxonomy" id="1392005"/>
    <lineage>
        <taxon>Bacteria</taxon>
        <taxon>Pseudomonadati</taxon>
        <taxon>Pseudomonadota</taxon>
        <taxon>Betaproteobacteria</taxon>
        <taxon>Burkholderiales</taxon>
        <taxon>Comamonadaceae</taxon>
        <taxon>Comamonas</taxon>
    </lineage>
</organism>
<evidence type="ECO:0000256" key="2">
    <source>
        <dbReference type="ARBA" id="ARBA00022448"/>
    </source>
</evidence>
<dbReference type="PANTHER" id="PTHR43385:SF1">
    <property type="entry name" value="RIBOFLAVIN TRANSPORTER RIBJ"/>
    <property type="match status" value="1"/>
</dbReference>
<dbReference type="InterPro" id="IPR011701">
    <property type="entry name" value="MFS"/>
</dbReference>
<dbReference type="GO" id="GO:0016020">
    <property type="term" value="C:membrane"/>
    <property type="evidence" value="ECO:0007669"/>
    <property type="project" value="UniProtKB-SubCell"/>
</dbReference>
<dbReference type="PROSITE" id="PS50850">
    <property type="entry name" value="MFS"/>
    <property type="match status" value="1"/>
</dbReference>
<proteinExistence type="predicted"/>
<feature type="transmembrane region" description="Helical" evidence="6">
    <location>
        <begin position="368"/>
        <end position="391"/>
    </location>
</feature>
<dbReference type="GO" id="GO:0022857">
    <property type="term" value="F:transmembrane transporter activity"/>
    <property type="evidence" value="ECO:0007669"/>
    <property type="project" value="InterPro"/>
</dbReference>
<dbReference type="SUPFAM" id="SSF103473">
    <property type="entry name" value="MFS general substrate transporter"/>
    <property type="match status" value="1"/>
</dbReference>
<keyword evidence="2" id="KW-0813">Transport</keyword>
<feature type="domain" description="Major facilitator superfamily (MFS) profile" evidence="7">
    <location>
        <begin position="64"/>
        <end position="464"/>
    </location>
</feature>
<feature type="transmembrane region" description="Helical" evidence="6">
    <location>
        <begin position="342"/>
        <end position="362"/>
    </location>
</feature>
<evidence type="ECO:0000259" key="7">
    <source>
        <dbReference type="PROSITE" id="PS50850"/>
    </source>
</evidence>
<evidence type="ECO:0000256" key="1">
    <source>
        <dbReference type="ARBA" id="ARBA00004141"/>
    </source>
</evidence>